<dbReference type="InterPro" id="IPR000618">
    <property type="entry name" value="Insect_cuticle"/>
</dbReference>
<protein>
    <recommendedName>
        <fullName evidence="4">Cuticle protein 16.8</fullName>
    </recommendedName>
</protein>
<dbReference type="Pfam" id="PF00379">
    <property type="entry name" value="Chitin_bind_4"/>
    <property type="match status" value="1"/>
</dbReference>
<evidence type="ECO:0008006" key="4">
    <source>
        <dbReference type="Google" id="ProtNLM"/>
    </source>
</evidence>
<evidence type="ECO:0000313" key="2">
    <source>
        <dbReference type="EMBL" id="GBO02604.1"/>
    </source>
</evidence>
<dbReference type="PROSITE" id="PS51155">
    <property type="entry name" value="CHIT_BIND_RR_2"/>
    <property type="match status" value="1"/>
</dbReference>
<dbReference type="EMBL" id="BGPR01030216">
    <property type="protein sequence ID" value="GBO02604.1"/>
    <property type="molecule type" value="Genomic_DNA"/>
</dbReference>
<dbReference type="GO" id="GO:0042302">
    <property type="term" value="F:structural constituent of cuticle"/>
    <property type="evidence" value="ECO:0007669"/>
    <property type="project" value="UniProtKB-UniRule"/>
</dbReference>
<keyword evidence="1" id="KW-0193">Cuticle</keyword>
<evidence type="ECO:0000313" key="3">
    <source>
        <dbReference type="Proteomes" id="UP000499080"/>
    </source>
</evidence>
<sequence length="174" mass="18827">MIGCIKGLPKLLLLTPLELSKLTCESKTSLITMKFHPHSRPYQVGYYIRDPHRHQHAEETRTHAGHFAGRYGYLDARGVGRQVNYVANHGGLRADIRTNEPVVVSSVAAQPVVPRPVAVVTPASTYADPVLGLVAGYGTDRYAVPLGSYAPGNLGYRYEGVLGYNGLLGNAVSL</sequence>
<comment type="caution">
    <text evidence="2">The sequence shown here is derived from an EMBL/GenBank/DDBJ whole genome shotgun (WGS) entry which is preliminary data.</text>
</comment>
<proteinExistence type="predicted"/>
<evidence type="ECO:0000256" key="1">
    <source>
        <dbReference type="PROSITE-ProRule" id="PRU00497"/>
    </source>
</evidence>
<reference evidence="2 3" key="1">
    <citation type="journal article" date="2019" name="Sci. Rep.">
        <title>Orb-weaving spider Araneus ventricosus genome elucidates the spidroin gene catalogue.</title>
        <authorList>
            <person name="Kono N."/>
            <person name="Nakamura H."/>
            <person name="Ohtoshi R."/>
            <person name="Moran D.A.P."/>
            <person name="Shinohara A."/>
            <person name="Yoshida Y."/>
            <person name="Fujiwara M."/>
            <person name="Mori M."/>
            <person name="Tomita M."/>
            <person name="Arakawa K."/>
        </authorList>
    </citation>
    <scope>NUCLEOTIDE SEQUENCE [LARGE SCALE GENOMIC DNA]</scope>
</reference>
<gene>
    <name evidence="2" type="ORF">AVEN_204204_1</name>
</gene>
<dbReference type="AlphaFoldDB" id="A0A4Y2TSF5"/>
<accession>A0A4Y2TSF5</accession>
<name>A0A4Y2TSF5_ARAVE</name>
<dbReference type="Proteomes" id="UP000499080">
    <property type="component" value="Unassembled WGS sequence"/>
</dbReference>
<organism evidence="2 3">
    <name type="scientific">Araneus ventricosus</name>
    <name type="common">Orbweaver spider</name>
    <name type="synonym">Epeira ventricosa</name>
    <dbReference type="NCBI Taxonomy" id="182803"/>
    <lineage>
        <taxon>Eukaryota</taxon>
        <taxon>Metazoa</taxon>
        <taxon>Ecdysozoa</taxon>
        <taxon>Arthropoda</taxon>
        <taxon>Chelicerata</taxon>
        <taxon>Arachnida</taxon>
        <taxon>Araneae</taxon>
        <taxon>Araneomorphae</taxon>
        <taxon>Entelegynae</taxon>
        <taxon>Araneoidea</taxon>
        <taxon>Araneidae</taxon>
        <taxon>Araneus</taxon>
    </lineage>
</organism>
<keyword evidence="3" id="KW-1185">Reference proteome</keyword>